<dbReference type="InterPro" id="IPR047347">
    <property type="entry name" value="YvaQ-like_sensor"/>
</dbReference>
<dbReference type="InterPro" id="IPR051310">
    <property type="entry name" value="MCP_chemotaxis"/>
</dbReference>
<name>A0A7Z2GP64_9BURK</name>
<evidence type="ECO:0000313" key="8">
    <source>
        <dbReference type="Proteomes" id="UP000433577"/>
    </source>
</evidence>
<dbReference type="PANTHER" id="PTHR43531">
    <property type="entry name" value="PROTEIN ICFG"/>
    <property type="match status" value="1"/>
</dbReference>
<accession>A0A7Z2GP64</accession>
<dbReference type="Pfam" id="PF12729">
    <property type="entry name" value="4HB_MCP_1"/>
    <property type="match status" value="1"/>
</dbReference>
<dbReference type="Pfam" id="PF00015">
    <property type="entry name" value="MCPsignal"/>
    <property type="match status" value="1"/>
</dbReference>
<dbReference type="PRINTS" id="PR00260">
    <property type="entry name" value="CHEMTRNSDUCR"/>
</dbReference>
<evidence type="ECO:0000256" key="5">
    <source>
        <dbReference type="SAM" id="Phobius"/>
    </source>
</evidence>
<dbReference type="FunFam" id="1.10.287.950:FF:000001">
    <property type="entry name" value="Methyl-accepting chemotaxis sensory transducer"/>
    <property type="match status" value="1"/>
</dbReference>
<dbReference type="Gene3D" id="1.10.287.950">
    <property type="entry name" value="Methyl-accepting chemotaxis protein"/>
    <property type="match status" value="1"/>
</dbReference>
<comment type="subcellular location">
    <subcellularLocation>
        <location evidence="1">Membrane</location>
    </subcellularLocation>
</comment>
<dbReference type="GO" id="GO:0004888">
    <property type="term" value="F:transmembrane signaling receptor activity"/>
    <property type="evidence" value="ECO:0007669"/>
    <property type="project" value="InterPro"/>
</dbReference>
<feature type="transmembrane region" description="Helical" evidence="5">
    <location>
        <begin position="193"/>
        <end position="213"/>
    </location>
</feature>
<keyword evidence="5" id="KW-0812">Transmembrane</keyword>
<dbReference type="InterPro" id="IPR024478">
    <property type="entry name" value="HlyB_4HB_MCP"/>
</dbReference>
<keyword evidence="5" id="KW-1133">Transmembrane helix</keyword>
<evidence type="ECO:0000259" key="6">
    <source>
        <dbReference type="PROSITE" id="PS50111"/>
    </source>
</evidence>
<sequence>MNDLKISTKLSLGFGLLTILLVLVSGLSVYGLHQLHARVNVITEVNDVEARLASTMLNSILQRAVSARNVVMEQDKDDIAGQLKLIETEKARYAEAYTHLAAMIHDDPTSSDEERSLVAALRDDDAKVGPLIARALQFALANDAASATRTLVDDVRAPQRAWMNDAKALAAFEEKDSATLAEAAASTYTALKATIAVVVAASLVAALCAGVMIRRSILRQLGGEPAEAQRIASEIAAGNLAARATVAANDSTSLMASLETMRMRLSEMVATIKQSAESIASAAGQLSTGNTDLSQRTEEQAASLEETAASMEQLTAVVGQNSENATQGQVLASIASESARAGGAVVSQAVETMRDISSSSTEVSEIIAMIESIAFQTNILALNAAVEAARAGEQGRGFAVVASEVRTLAQRSAAAAREIRELIGNSGAHVASGVTLVNDAGKKMDEIVGAVKRVNDLMGEIAAASTEQSRGISQVNVAVTQLDQVTQQNAALVEQASAASQAMADQAGSLKDLVAAFRVDAMA</sequence>
<evidence type="ECO:0000256" key="2">
    <source>
        <dbReference type="ARBA" id="ARBA00022481"/>
    </source>
</evidence>
<comment type="similarity">
    <text evidence="3">Belongs to the methyl-accepting chemotaxis (MCP) protein family.</text>
</comment>
<dbReference type="GO" id="GO:0006935">
    <property type="term" value="P:chemotaxis"/>
    <property type="evidence" value="ECO:0007669"/>
    <property type="project" value="InterPro"/>
</dbReference>
<dbReference type="InterPro" id="IPR004090">
    <property type="entry name" value="Chemotax_Me-accpt_rcpt"/>
</dbReference>
<dbReference type="SUPFAM" id="SSF58104">
    <property type="entry name" value="Methyl-accepting chemotaxis protein (MCP) signaling domain"/>
    <property type="match status" value="1"/>
</dbReference>
<evidence type="ECO:0000256" key="4">
    <source>
        <dbReference type="PROSITE-ProRule" id="PRU00284"/>
    </source>
</evidence>
<dbReference type="CDD" id="cd11386">
    <property type="entry name" value="MCP_signal"/>
    <property type="match status" value="1"/>
</dbReference>
<evidence type="ECO:0000256" key="3">
    <source>
        <dbReference type="ARBA" id="ARBA00029447"/>
    </source>
</evidence>
<dbReference type="EMBL" id="CP046915">
    <property type="protein sequence ID" value="QGZ65144.1"/>
    <property type="molecule type" value="Genomic_DNA"/>
</dbReference>
<dbReference type="InterPro" id="IPR004089">
    <property type="entry name" value="MCPsignal_dom"/>
</dbReference>
<keyword evidence="8" id="KW-1185">Reference proteome</keyword>
<evidence type="ECO:0000313" key="7">
    <source>
        <dbReference type="EMBL" id="QGZ65144.1"/>
    </source>
</evidence>
<dbReference type="AlphaFoldDB" id="A0A7Z2GP64"/>
<dbReference type="PANTHER" id="PTHR43531:SF14">
    <property type="entry name" value="METHYL-ACCEPTING CHEMOTAXIS PROTEIN I-RELATED"/>
    <property type="match status" value="1"/>
</dbReference>
<reference evidence="7 8" key="1">
    <citation type="submission" date="2019-12" db="EMBL/GenBank/DDBJ databases">
        <title>Paraburkholderia acidiphila 7Q-K02 sp. nov and Paraburkholderia acidisoli DHF22 sp. nov., two strains isolated from forest soil.</title>
        <authorList>
            <person name="Gao Z."/>
            <person name="Qiu L."/>
        </authorList>
    </citation>
    <scope>NUCLEOTIDE SEQUENCE [LARGE SCALE GENOMIC DNA]</scope>
    <source>
        <strain evidence="7 8">DHF22</strain>
    </source>
</reference>
<dbReference type="SMART" id="SM00283">
    <property type="entry name" value="MA"/>
    <property type="match status" value="1"/>
</dbReference>
<dbReference type="KEGG" id="pacs:FAZ98_25545"/>
<keyword evidence="5" id="KW-0472">Membrane</keyword>
<organism evidence="7 8">
    <name type="scientific">Paraburkholderia acidisoli</name>
    <dbReference type="NCBI Taxonomy" id="2571748"/>
    <lineage>
        <taxon>Bacteria</taxon>
        <taxon>Pseudomonadati</taxon>
        <taxon>Pseudomonadota</taxon>
        <taxon>Betaproteobacteria</taxon>
        <taxon>Burkholderiales</taxon>
        <taxon>Burkholderiaceae</taxon>
        <taxon>Paraburkholderia</taxon>
    </lineage>
</organism>
<keyword evidence="2" id="KW-0488">Methylation</keyword>
<dbReference type="Proteomes" id="UP000433577">
    <property type="component" value="Chromosome 3"/>
</dbReference>
<dbReference type="GO" id="GO:0005886">
    <property type="term" value="C:plasma membrane"/>
    <property type="evidence" value="ECO:0007669"/>
    <property type="project" value="TreeGrafter"/>
</dbReference>
<protein>
    <submittedName>
        <fullName evidence="7">Methyl-accepting chemotaxis protein</fullName>
    </submittedName>
</protein>
<proteinExistence type="inferred from homology"/>
<gene>
    <name evidence="7" type="ORF">FAZ98_25545</name>
</gene>
<dbReference type="CDD" id="cd19411">
    <property type="entry name" value="MCP2201-like_sensor"/>
    <property type="match status" value="1"/>
</dbReference>
<keyword evidence="4" id="KW-0807">Transducer</keyword>
<dbReference type="PROSITE" id="PS50111">
    <property type="entry name" value="CHEMOTAXIS_TRANSDUC_2"/>
    <property type="match status" value="1"/>
</dbReference>
<feature type="domain" description="Methyl-accepting transducer" evidence="6">
    <location>
        <begin position="275"/>
        <end position="504"/>
    </location>
</feature>
<dbReference type="GO" id="GO:0007165">
    <property type="term" value="P:signal transduction"/>
    <property type="evidence" value="ECO:0007669"/>
    <property type="project" value="UniProtKB-KW"/>
</dbReference>
<evidence type="ECO:0000256" key="1">
    <source>
        <dbReference type="ARBA" id="ARBA00004370"/>
    </source>
</evidence>